<feature type="transmembrane region" description="Helical" evidence="4">
    <location>
        <begin position="925"/>
        <end position="940"/>
    </location>
</feature>
<feature type="repeat" description="WD" evidence="3">
    <location>
        <begin position="37"/>
        <end position="70"/>
    </location>
</feature>
<proteinExistence type="predicted"/>
<dbReference type="PROSITE" id="PS50082">
    <property type="entry name" value="WD_REPEATS_2"/>
    <property type="match status" value="4"/>
</dbReference>
<evidence type="ECO:0000256" key="4">
    <source>
        <dbReference type="SAM" id="Phobius"/>
    </source>
</evidence>
<feature type="transmembrane region" description="Helical" evidence="4">
    <location>
        <begin position="732"/>
        <end position="752"/>
    </location>
</feature>
<feature type="transmembrane region" description="Helical" evidence="4">
    <location>
        <begin position="808"/>
        <end position="825"/>
    </location>
</feature>
<feature type="repeat" description="WD" evidence="3">
    <location>
        <begin position="121"/>
        <end position="162"/>
    </location>
</feature>
<dbReference type="OrthoDB" id="24966at2759"/>
<dbReference type="SUPFAM" id="SSF50978">
    <property type="entry name" value="WD40 repeat-like"/>
    <property type="match status" value="1"/>
</dbReference>
<name>A0A1R2ASU2_9CILI</name>
<feature type="transmembrane region" description="Helical" evidence="4">
    <location>
        <begin position="901"/>
        <end position="919"/>
    </location>
</feature>
<reference evidence="5 6" key="1">
    <citation type="submission" date="2016-11" db="EMBL/GenBank/DDBJ databases">
        <title>The macronuclear genome of Stentor coeruleus: a giant cell with tiny introns.</title>
        <authorList>
            <person name="Slabodnick M."/>
            <person name="Ruby J.G."/>
            <person name="Reiff S.B."/>
            <person name="Swart E.C."/>
            <person name="Gosai S."/>
            <person name="Prabakaran S."/>
            <person name="Witkowska E."/>
            <person name="Larue G.E."/>
            <person name="Fisher S."/>
            <person name="Freeman R.M."/>
            <person name="Gunawardena J."/>
            <person name="Chu W."/>
            <person name="Stover N.A."/>
            <person name="Gregory B.D."/>
            <person name="Nowacki M."/>
            <person name="Derisi J."/>
            <person name="Roy S.W."/>
            <person name="Marshall W.F."/>
            <person name="Sood P."/>
        </authorList>
    </citation>
    <scope>NUCLEOTIDE SEQUENCE [LARGE SCALE GENOMIC DNA]</scope>
    <source>
        <strain evidence="5">WM001</strain>
    </source>
</reference>
<evidence type="ECO:0000256" key="3">
    <source>
        <dbReference type="PROSITE-ProRule" id="PRU00221"/>
    </source>
</evidence>
<organism evidence="5 6">
    <name type="scientific">Stentor coeruleus</name>
    <dbReference type="NCBI Taxonomy" id="5963"/>
    <lineage>
        <taxon>Eukaryota</taxon>
        <taxon>Sar</taxon>
        <taxon>Alveolata</taxon>
        <taxon>Ciliophora</taxon>
        <taxon>Postciliodesmatophora</taxon>
        <taxon>Heterotrichea</taxon>
        <taxon>Heterotrichida</taxon>
        <taxon>Stentoridae</taxon>
        <taxon>Stentor</taxon>
    </lineage>
</organism>
<dbReference type="PANTHER" id="PTHR19848">
    <property type="entry name" value="WD40 REPEAT PROTEIN"/>
    <property type="match status" value="1"/>
</dbReference>
<protein>
    <recommendedName>
        <fullName evidence="7">Ion transport domain-containing protein</fullName>
    </recommendedName>
</protein>
<evidence type="ECO:0008006" key="7">
    <source>
        <dbReference type="Google" id="ProtNLM"/>
    </source>
</evidence>
<dbReference type="InterPro" id="IPR036322">
    <property type="entry name" value="WD40_repeat_dom_sf"/>
</dbReference>
<keyword evidence="4" id="KW-0472">Membrane</keyword>
<dbReference type="CDD" id="cd00200">
    <property type="entry name" value="WD40"/>
    <property type="match status" value="1"/>
</dbReference>
<keyword evidence="1 3" id="KW-0853">WD repeat</keyword>
<dbReference type="InterPro" id="IPR019775">
    <property type="entry name" value="WD40_repeat_CS"/>
</dbReference>
<feature type="repeat" description="WD" evidence="3">
    <location>
        <begin position="244"/>
        <end position="285"/>
    </location>
</feature>
<dbReference type="InterPro" id="IPR001680">
    <property type="entry name" value="WD40_rpt"/>
</dbReference>
<dbReference type="InterPro" id="IPR015943">
    <property type="entry name" value="WD40/YVTN_repeat-like_dom_sf"/>
</dbReference>
<dbReference type="AlphaFoldDB" id="A0A1R2ASU2"/>
<dbReference type="SMART" id="SM00320">
    <property type="entry name" value="WD40"/>
    <property type="match status" value="6"/>
</dbReference>
<feature type="transmembrane region" description="Helical" evidence="4">
    <location>
        <begin position="1041"/>
        <end position="1059"/>
    </location>
</feature>
<feature type="transmembrane region" description="Helical" evidence="4">
    <location>
        <begin position="698"/>
        <end position="720"/>
    </location>
</feature>
<feature type="transmembrane region" description="Helical" evidence="4">
    <location>
        <begin position="831"/>
        <end position="848"/>
    </location>
</feature>
<dbReference type="Proteomes" id="UP000187209">
    <property type="component" value="Unassembled WGS sequence"/>
</dbReference>
<gene>
    <name evidence="5" type="ORF">SteCoe_35207</name>
</gene>
<keyword evidence="4" id="KW-1133">Transmembrane helix</keyword>
<feature type="transmembrane region" description="Helical" evidence="4">
    <location>
        <begin position="1079"/>
        <end position="1097"/>
    </location>
</feature>
<comment type="caution">
    <text evidence="5">The sequence shown here is derived from an EMBL/GenBank/DDBJ whole genome shotgun (WGS) entry which is preliminary data.</text>
</comment>
<evidence type="ECO:0000313" key="5">
    <source>
        <dbReference type="EMBL" id="OMJ67584.1"/>
    </source>
</evidence>
<dbReference type="PANTHER" id="PTHR19848:SF8">
    <property type="entry name" value="F-BOX AND WD REPEAT DOMAIN CONTAINING 7"/>
    <property type="match status" value="1"/>
</dbReference>
<feature type="transmembrane region" description="Helical" evidence="4">
    <location>
        <begin position="1007"/>
        <end position="1029"/>
    </location>
</feature>
<evidence type="ECO:0000256" key="1">
    <source>
        <dbReference type="ARBA" id="ARBA00022574"/>
    </source>
</evidence>
<feature type="repeat" description="WD" evidence="3">
    <location>
        <begin position="79"/>
        <end position="120"/>
    </location>
</feature>
<keyword evidence="2" id="KW-0677">Repeat</keyword>
<keyword evidence="4" id="KW-0812">Transmembrane</keyword>
<keyword evidence="6" id="KW-1185">Reference proteome</keyword>
<evidence type="ECO:0000256" key="2">
    <source>
        <dbReference type="ARBA" id="ARBA00022737"/>
    </source>
</evidence>
<dbReference type="EMBL" id="MPUH01001471">
    <property type="protein sequence ID" value="OMJ67584.1"/>
    <property type="molecule type" value="Genomic_DNA"/>
</dbReference>
<dbReference type="PROSITE" id="PS00678">
    <property type="entry name" value="WD_REPEATS_1"/>
    <property type="match status" value="2"/>
</dbReference>
<feature type="transmembrane region" description="Helical" evidence="4">
    <location>
        <begin position="1131"/>
        <end position="1154"/>
    </location>
</feature>
<sequence length="1255" mass="144395">MDFAQDKKLHSPLLEQNTKETQGFSELFRMRSEIKALRGHNNQVTSLALHPSGSFLLSSSSDKQIISWDLLIKDKASTFEGHTNTVLCLSFNSTGSHFISGSADLTLRLWSFNEGVLIRAFLGHESPITCLKFIKNDNFIISGSENGKVIINSLDQDDPVSILSLHSDRINTFIYYDDEILSGSSDGLIKSLDLETYTEKYELDCQSSALALSINNDKRLVYCGCGDFSIKIWSLVMKSIDLILTGHTGKVTCIIGLFNYKLLLSCSEDQSVKLWNLESELLEKSYESGIKNIACIALKTSSMEIFVGSEKSDIDLLSFSNIFSFTSRAANKGLKDSENIWNENFTWEKCKKKAIAEILKPENQHKYAYHRLAYNLQLDALKGKFEGQSRFSTISNPTIAILESKCFELTPIIFAIWGEEDRGFNMVDTSLYLIERLIKLCKDIQDKVPHPQQNTSLFSFEKLFVRPRLDLSPKKHLLQSFHPVWHEWAHILLKYNSLVDPKDQITENLLIELDNKYSLLYLLETGLLTLTKDSLSLALSNNKVATVDMMLKFIIHKISEYKYNPDKLEEILNIIEANLVQLIYSNSTLLPKILDILLHEVKKQILVDYTDLPITKYNFTNVFSVEDIKNLAFSTFTDDFRSEFIANTKIYYSLLKLPVVTGSSDSYEMIKALDTCANIELFRSKLIQYYLKAKWDSCYWFIFIQNMLCFISLPLLIYLICYHNTSDLYMVYAFIIISSILLIIEILQMIILNPIRYFGDIKKWYFGYVFRIAFVIIFALTGNENYALWSYLILTLIFERLDSGAEAVRGYLMCIIYLFIPIFLIWQGWDWVYLMHFIGIVLFVVASYFEKPLRFILISYVVPGSFVWICGSHNFESVVLLVLYAQVGVVVNSLMAKSFWLVLNSLILLSVTISSTYFYENYFETLYAIILTIVYIAEYLQVYRSFNDFSKLWLLEISVFCFNYVLLAAGVCTYKALFFTFIIFQFAAALMEIANRPKYLPDLFNTILTLTLSWNTLDLGRLFLSFYWVHLTFNNQSNNPIEIALIALTLIRGLTAFRCFNGTRYYVHLIISSIRDIKFFLVIFFYSTISFGIINSITDANDEFSLQTSWIKSYDMNLGDFSHPKDFSIEYIAFLGASIINVIVMLNLLISVLANSFEKFRTIAAEIDYMEMANVITEVEGLMIFFRRVSESKFFFVCDADKKTPGEEDVKIDDVVKRVNEGFEELDERVGNIENVVSEIKTSLDGLVEMLKKKE</sequence>
<dbReference type="Pfam" id="PF00400">
    <property type="entry name" value="WD40"/>
    <property type="match status" value="5"/>
</dbReference>
<accession>A0A1R2ASU2</accession>
<dbReference type="Gene3D" id="2.130.10.10">
    <property type="entry name" value="YVTN repeat-like/Quinoprotein amine dehydrogenase"/>
    <property type="match status" value="2"/>
</dbReference>
<dbReference type="PROSITE" id="PS50294">
    <property type="entry name" value="WD_REPEATS_REGION"/>
    <property type="match status" value="3"/>
</dbReference>
<evidence type="ECO:0000313" key="6">
    <source>
        <dbReference type="Proteomes" id="UP000187209"/>
    </source>
</evidence>